<accession>A0A377WCA0</accession>
<name>A0A377WCA0_KLEPN</name>
<dbReference type="AlphaFoldDB" id="A0A377WCA0"/>
<evidence type="ECO:0000313" key="2">
    <source>
        <dbReference type="Proteomes" id="UP000254799"/>
    </source>
</evidence>
<reference evidence="1 2" key="1">
    <citation type="submission" date="2018-06" db="EMBL/GenBank/DDBJ databases">
        <authorList>
            <consortium name="Pathogen Informatics"/>
            <person name="Doyle S."/>
        </authorList>
    </citation>
    <scope>NUCLEOTIDE SEQUENCE [LARGE SCALE GENOMIC DNA]</scope>
    <source>
        <strain evidence="1 2">NCTC8849</strain>
    </source>
</reference>
<gene>
    <name evidence="1" type="primary">rluA_3</name>
    <name evidence="1" type="ORF">NCTC8849_01004</name>
</gene>
<dbReference type="GO" id="GO:0001522">
    <property type="term" value="P:pseudouridine synthesis"/>
    <property type="evidence" value="ECO:0007669"/>
    <property type="project" value="InterPro"/>
</dbReference>
<dbReference type="InterPro" id="IPR020103">
    <property type="entry name" value="PsdUridine_synth_cat_dom_sf"/>
</dbReference>
<proteinExistence type="predicted"/>
<organism evidence="1 2">
    <name type="scientific">Klebsiella pneumoniae</name>
    <dbReference type="NCBI Taxonomy" id="573"/>
    <lineage>
        <taxon>Bacteria</taxon>
        <taxon>Pseudomonadati</taxon>
        <taxon>Pseudomonadota</taxon>
        <taxon>Gammaproteobacteria</taxon>
        <taxon>Enterobacterales</taxon>
        <taxon>Enterobacteriaceae</taxon>
        <taxon>Klebsiella/Raoultella group</taxon>
        <taxon>Klebsiella</taxon>
        <taxon>Klebsiella pneumoniae complex</taxon>
    </lineage>
</organism>
<dbReference type="Proteomes" id="UP000254799">
    <property type="component" value="Unassembled WGS sequence"/>
</dbReference>
<dbReference type="GO" id="GO:0003723">
    <property type="term" value="F:RNA binding"/>
    <property type="evidence" value="ECO:0007669"/>
    <property type="project" value="InterPro"/>
</dbReference>
<dbReference type="GO" id="GO:0160151">
    <property type="term" value="F:tRNA pseudouridine(32) synthase activity"/>
    <property type="evidence" value="ECO:0007669"/>
    <property type="project" value="UniProtKB-EC"/>
</dbReference>
<sequence length="45" mass="5162">MAMENYNPPQDPWLVILYQDEHIMVVNKPSGLLSVPGRLEEHKTA</sequence>
<dbReference type="SUPFAM" id="SSF55120">
    <property type="entry name" value="Pseudouridine synthase"/>
    <property type="match status" value="1"/>
</dbReference>
<dbReference type="GO" id="GO:0006396">
    <property type="term" value="P:RNA processing"/>
    <property type="evidence" value="ECO:0007669"/>
    <property type="project" value="UniProtKB-ARBA"/>
</dbReference>
<protein>
    <submittedName>
        <fullName evidence="1">Ribosomal large subunit pseudouridine synthase A</fullName>
        <ecNumber evidence="1">5.4.99.28</ecNumber>
    </submittedName>
</protein>
<dbReference type="EC" id="5.4.99.28" evidence="1"/>
<keyword evidence="1" id="KW-0413">Isomerase</keyword>
<evidence type="ECO:0000313" key="1">
    <source>
        <dbReference type="EMBL" id="STT52470.1"/>
    </source>
</evidence>
<dbReference type="EMBL" id="UGLC01000002">
    <property type="protein sequence ID" value="STT52470.1"/>
    <property type="molecule type" value="Genomic_DNA"/>
</dbReference>
<dbReference type="Gene3D" id="3.30.2350.10">
    <property type="entry name" value="Pseudouridine synthase"/>
    <property type="match status" value="1"/>
</dbReference>